<dbReference type="Proteomes" id="UP000585474">
    <property type="component" value="Unassembled WGS sequence"/>
</dbReference>
<dbReference type="AlphaFoldDB" id="A0A7J0G8W8"/>
<name>A0A7J0G8W8_9ERIC</name>
<protein>
    <submittedName>
        <fullName evidence="1">Phospholipase D P1</fullName>
    </submittedName>
</protein>
<sequence length="99" mass="11453">MYQEVFGCFPNDVILSRSAFRQSMSQWKEKIGYTTIDLGVAPEKLECCEDGETKAIDPMVKLKSVRGFLVLFPLEFMSQEDLRPMFIESEFYASPQVFH</sequence>
<gene>
    <name evidence="1" type="ORF">Acr_19g0001090</name>
</gene>
<organism evidence="1 2">
    <name type="scientific">Actinidia rufa</name>
    <dbReference type="NCBI Taxonomy" id="165716"/>
    <lineage>
        <taxon>Eukaryota</taxon>
        <taxon>Viridiplantae</taxon>
        <taxon>Streptophyta</taxon>
        <taxon>Embryophyta</taxon>
        <taxon>Tracheophyta</taxon>
        <taxon>Spermatophyta</taxon>
        <taxon>Magnoliopsida</taxon>
        <taxon>eudicotyledons</taxon>
        <taxon>Gunneridae</taxon>
        <taxon>Pentapetalae</taxon>
        <taxon>asterids</taxon>
        <taxon>Ericales</taxon>
        <taxon>Actinidiaceae</taxon>
        <taxon>Actinidia</taxon>
    </lineage>
</organism>
<reference evidence="1 2" key="1">
    <citation type="submission" date="2019-07" db="EMBL/GenBank/DDBJ databases">
        <title>De Novo Assembly of kiwifruit Actinidia rufa.</title>
        <authorList>
            <person name="Sugita-Konishi S."/>
            <person name="Sato K."/>
            <person name="Mori E."/>
            <person name="Abe Y."/>
            <person name="Kisaki G."/>
            <person name="Hamano K."/>
            <person name="Suezawa K."/>
            <person name="Otani M."/>
            <person name="Fukuda T."/>
            <person name="Manabe T."/>
            <person name="Gomi K."/>
            <person name="Tabuchi M."/>
            <person name="Akimitsu K."/>
            <person name="Kataoka I."/>
        </authorList>
    </citation>
    <scope>NUCLEOTIDE SEQUENCE [LARGE SCALE GENOMIC DNA]</scope>
    <source>
        <strain evidence="2">cv. Fuchu</strain>
    </source>
</reference>
<proteinExistence type="predicted"/>
<evidence type="ECO:0000313" key="1">
    <source>
        <dbReference type="EMBL" id="GFZ07172.1"/>
    </source>
</evidence>
<accession>A0A7J0G8W8</accession>
<evidence type="ECO:0000313" key="2">
    <source>
        <dbReference type="Proteomes" id="UP000585474"/>
    </source>
</evidence>
<dbReference type="OrthoDB" id="14911at2759"/>
<comment type="caution">
    <text evidence="1">The sequence shown here is derived from an EMBL/GenBank/DDBJ whole genome shotgun (WGS) entry which is preliminary data.</text>
</comment>
<dbReference type="EMBL" id="BJWL01000019">
    <property type="protein sequence ID" value="GFZ07172.1"/>
    <property type="molecule type" value="Genomic_DNA"/>
</dbReference>
<keyword evidence="2" id="KW-1185">Reference proteome</keyword>